<protein>
    <submittedName>
        <fullName evidence="2">Uncharacterized protein</fullName>
    </submittedName>
</protein>
<evidence type="ECO:0000313" key="3">
    <source>
        <dbReference type="Proteomes" id="UP000279669"/>
    </source>
</evidence>
<sequence>MDGLEGELGCVSGKDGRKSKQDMKT</sequence>
<name>A0ABX9UBX5_9BACT</name>
<evidence type="ECO:0000313" key="2">
    <source>
        <dbReference type="EMBL" id="RMA71403.1"/>
    </source>
</evidence>
<dbReference type="EMBL" id="REFG01000008">
    <property type="protein sequence ID" value="RMA71403.1"/>
    <property type="molecule type" value="Genomic_DNA"/>
</dbReference>
<gene>
    <name evidence="2" type="ORF">C8D75_1497</name>
</gene>
<evidence type="ECO:0000256" key="1">
    <source>
        <dbReference type="SAM" id="MobiDB-lite"/>
    </source>
</evidence>
<feature type="compositionally biased region" description="Basic and acidic residues" evidence="1">
    <location>
        <begin position="14"/>
        <end position="25"/>
    </location>
</feature>
<proteinExistence type="predicted"/>
<keyword evidence="3" id="KW-1185">Reference proteome</keyword>
<reference evidence="2 3" key="1">
    <citation type="submission" date="2018-10" db="EMBL/GenBank/DDBJ databases">
        <title>Genomic Encyclopedia of Type Strains, Phase IV (KMG-IV): sequencing the most valuable type-strain genomes for metagenomic binning, comparative biology and taxonomic classification.</title>
        <authorList>
            <person name="Goeker M."/>
        </authorList>
    </citation>
    <scope>NUCLEOTIDE SEQUENCE [LARGE SCALE GENOMIC DNA]</scope>
    <source>
        <strain evidence="2 3">DSM 13574</strain>
    </source>
</reference>
<dbReference type="Proteomes" id="UP000279669">
    <property type="component" value="Unassembled WGS sequence"/>
</dbReference>
<feature type="region of interest" description="Disordered" evidence="1">
    <location>
        <begin position="1"/>
        <end position="25"/>
    </location>
</feature>
<comment type="caution">
    <text evidence="2">The sequence shown here is derived from an EMBL/GenBank/DDBJ whole genome shotgun (WGS) entry which is preliminary data.</text>
</comment>
<organism evidence="2 3">
    <name type="scientific">Petrotoga olearia</name>
    <dbReference type="NCBI Taxonomy" id="156203"/>
    <lineage>
        <taxon>Bacteria</taxon>
        <taxon>Thermotogati</taxon>
        <taxon>Thermotogota</taxon>
        <taxon>Thermotogae</taxon>
        <taxon>Petrotogales</taxon>
        <taxon>Petrotogaceae</taxon>
        <taxon>Petrotoga</taxon>
    </lineage>
</organism>
<accession>A0ABX9UBX5</accession>